<dbReference type="PANTHER" id="PTHR33124">
    <property type="entry name" value="TRANSCRIPTION FACTOR IBH1-LIKE 1"/>
    <property type="match status" value="1"/>
</dbReference>
<dbReference type="GO" id="GO:0006355">
    <property type="term" value="P:regulation of DNA-templated transcription"/>
    <property type="evidence" value="ECO:0007669"/>
    <property type="project" value="InterPro"/>
</dbReference>
<evidence type="ECO:0000313" key="4">
    <source>
        <dbReference type="EMBL" id="KAG1331533.1"/>
    </source>
</evidence>
<gene>
    <name evidence="4" type="ORF">COCNU_02G015010</name>
</gene>
<dbReference type="OrthoDB" id="786845at2759"/>
<dbReference type="Proteomes" id="UP000797356">
    <property type="component" value="Chromosome 2"/>
</dbReference>
<sequence length="152" mass="17262">MNRKHRTKNPNNNKLMLAFHFLRALARINKSTSTVSSYQRSCIIKRAAYASMAHAAGPRRAWSRALLYRLRRGSSRLHALPAIRRTRSFSHKRVKVASPKLREPNQADVLRRLVPGGEAMELSSLLKETAHYIQCLSAQVWLMQNVVGSITS</sequence>
<keyword evidence="2" id="KW-0804">Transcription</keyword>
<comment type="caution">
    <text evidence="4">The sequence shown here is derived from an EMBL/GenBank/DDBJ whole genome shotgun (WGS) entry which is preliminary data.</text>
</comment>
<reference evidence="4" key="1">
    <citation type="journal article" date="2017" name="Gigascience">
        <title>The genome draft of coconut (Cocos nucifera).</title>
        <authorList>
            <person name="Xiao Y."/>
            <person name="Xu P."/>
            <person name="Fan H."/>
            <person name="Baudouin L."/>
            <person name="Xia W."/>
            <person name="Bocs S."/>
            <person name="Xu J."/>
            <person name="Li Q."/>
            <person name="Guo A."/>
            <person name="Zhou L."/>
            <person name="Li J."/>
            <person name="Wu Y."/>
            <person name="Ma Z."/>
            <person name="Armero A."/>
            <person name="Issali A.E."/>
            <person name="Liu N."/>
            <person name="Peng M."/>
            <person name="Yang Y."/>
        </authorList>
    </citation>
    <scope>NUCLEOTIDE SEQUENCE</scope>
    <source>
        <tissue evidence="4">Spear leaf of Hainan Tall coconut</tissue>
    </source>
</reference>
<proteinExistence type="predicted"/>
<dbReference type="Pfam" id="PF26576">
    <property type="entry name" value="IBH1_N"/>
    <property type="match status" value="1"/>
</dbReference>
<accession>A0A8K0MXJ7</accession>
<dbReference type="EMBL" id="CM017873">
    <property type="protein sequence ID" value="KAG1331533.1"/>
    <property type="molecule type" value="Genomic_DNA"/>
</dbReference>
<protein>
    <submittedName>
        <fullName evidence="4">Transcription factor IBH1</fullName>
    </submittedName>
</protein>
<name>A0A8K0MXJ7_COCNU</name>
<evidence type="ECO:0000256" key="1">
    <source>
        <dbReference type="ARBA" id="ARBA00023015"/>
    </source>
</evidence>
<dbReference type="InterPro" id="IPR059002">
    <property type="entry name" value="IBH1_N"/>
</dbReference>
<organism evidence="4 5">
    <name type="scientific">Cocos nucifera</name>
    <name type="common">Coconut palm</name>
    <dbReference type="NCBI Taxonomy" id="13894"/>
    <lineage>
        <taxon>Eukaryota</taxon>
        <taxon>Viridiplantae</taxon>
        <taxon>Streptophyta</taxon>
        <taxon>Embryophyta</taxon>
        <taxon>Tracheophyta</taxon>
        <taxon>Spermatophyta</taxon>
        <taxon>Magnoliopsida</taxon>
        <taxon>Liliopsida</taxon>
        <taxon>Arecaceae</taxon>
        <taxon>Arecoideae</taxon>
        <taxon>Cocoseae</taxon>
        <taxon>Attaleinae</taxon>
        <taxon>Cocos</taxon>
    </lineage>
</organism>
<evidence type="ECO:0000256" key="2">
    <source>
        <dbReference type="ARBA" id="ARBA00023163"/>
    </source>
</evidence>
<evidence type="ECO:0000259" key="3">
    <source>
        <dbReference type="Pfam" id="PF26576"/>
    </source>
</evidence>
<keyword evidence="1" id="KW-0805">Transcription regulation</keyword>
<reference evidence="4" key="2">
    <citation type="submission" date="2019-07" db="EMBL/GenBank/DDBJ databases">
        <authorList>
            <person name="Yang Y."/>
            <person name="Bocs S."/>
            <person name="Baudouin L."/>
        </authorList>
    </citation>
    <scope>NUCLEOTIDE SEQUENCE</scope>
    <source>
        <tissue evidence="4">Spear leaf of Hainan Tall coconut</tissue>
    </source>
</reference>
<feature type="domain" description="IBH1-like N-terminal" evidence="3">
    <location>
        <begin position="20"/>
        <end position="73"/>
    </location>
</feature>
<dbReference type="AlphaFoldDB" id="A0A8K0MXJ7"/>
<keyword evidence="5" id="KW-1185">Reference proteome</keyword>
<dbReference type="PANTHER" id="PTHR33124:SF40">
    <property type="entry name" value="TRANSCRIPTION FACTOR IBH1"/>
    <property type="match status" value="1"/>
</dbReference>
<evidence type="ECO:0000313" key="5">
    <source>
        <dbReference type="Proteomes" id="UP000797356"/>
    </source>
</evidence>
<dbReference type="InterPro" id="IPR044660">
    <property type="entry name" value="IBH1-like"/>
</dbReference>